<evidence type="ECO:0000313" key="3">
    <source>
        <dbReference type="Proteomes" id="UP000215914"/>
    </source>
</evidence>
<dbReference type="Proteomes" id="UP000215914">
    <property type="component" value="Chromosome 13"/>
</dbReference>
<name>A0A251SPK6_HELAN</name>
<keyword evidence="3" id="KW-1185">Reference proteome</keyword>
<evidence type="ECO:0000313" key="2">
    <source>
        <dbReference type="EMBL" id="OTG00539.1"/>
    </source>
</evidence>
<accession>A0A251SPK6</accession>
<keyword evidence="1" id="KW-0732">Signal</keyword>
<dbReference type="PROSITE" id="PS51257">
    <property type="entry name" value="PROKAR_LIPOPROTEIN"/>
    <property type="match status" value="1"/>
</dbReference>
<evidence type="ECO:0000256" key="1">
    <source>
        <dbReference type="SAM" id="SignalP"/>
    </source>
</evidence>
<gene>
    <name evidence="2" type="ORF">HannXRQ_Chr13g0392151</name>
</gene>
<dbReference type="EMBL" id="CM007902">
    <property type="protein sequence ID" value="OTG00539.1"/>
    <property type="molecule type" value="Genomic_DNA"/>
</dbReference>
<feature type="signal peptide" evidence="1">
    <location>
        <begin position="1"/>
        <end position="24"/>
    </location>
</feature>
<sequence length="106" mass="11970">MKICSFFFAYFLTLILSCYSPTAQFNPTANPSATANLSTTWTTQYSLDQPVPILLTETKVAKFVCGFINEHNYDSYIFAIFISPTSEFPKQYEVVWSANRNSPVGD</sequence>
<dbReference type="AlphaFoldDB" id="A0A251SPK6"/>
<proteinExistence type="predicted"/>
<organism evidence="2 3">
    <name type="scientific">Helianthus annuus</name>
    <name type="common">Common sunflower</name>
    <dbReference type="NCBI Taxonomy" id="4232"/>
    <lineage>
        <taxon>Eukaryota</taxon>
        <taxon>Viridiplantae</taxon>
        <taxon>Streptophyta</taxon>
        <taxon>Embryophyta</taxon>
        <taxon>Tracheophyta</taxon>
        <taxon>Spermatophyta</taxon>
        <taxon>Magnoliopsida</taxon>
        <taxon>eudicotyledons</taxon>
        <taxon>Gunneridae</taxon>
        <taxon>Pentapetalae</taxon>
        <taxon>asterids</taxon>
        <taxon>campanulids</taxon>
        <taxon>Asterales</taxon>
        <taxon>Asteraceae</taxon>
        <taxon>Asteroideae</taxon>
        <taxon>Heliantheae alliance</taxon>
        <taxon>Heliantheae</taxon>
        <taxon>Helianthus</taxon>
    </lineage>
</organism>
<protein>
    <submittedName>
        <fullName evidence="2">Uncharacterized protein</fullName>
    </submittedName>
</protein>
<feature type="chain" id="PRO_5013055373" evidence="1">
    <location>
        <begin position="25"/>
        <end position="106"/>
    </location>
</feature>
<reference evidence="3" key="1">
    <citation type="journal article" date="2017" name="Nature">
        <title>The sunflower genome provides insights into oil metabolism, flowering and Asterid evolution.</title>
        <authorList>
            <person name="Badouin H."/>
            <person name="Gouzy J."/>
            <person name="Grassa C.J."/>
            <person name="Murat F."/>
            <person name="Staton S.E."/>
            <person name="Cottret L."/>
            <person name="Lelandais-Briere C."/>
            <person name="Owens G.L."/>
            <person name="Carrere S."/>
            <person name="Mayjonade B."/>
            <person name="Legrand L."/>
            <person name="Gill N."/>
            <person name="Kane N.C."/>
            <person name="Bowers J.E."/>
            <person name="Hubner S."/>
            <person name="Bellec A."/>
            <person name="Berard A."/>
            <person name="Berges H."/>
            <person name="Blanchet N."/>
            <person name="Boniface M.C."/>
            <person name="Brunel D."/>
            <person name="Catrice O."/>
            <person name="Chaidir N."/>
            <person name="Claudel C."/>
            <person name="Donnadieu C."/>
            <person name="Faraut T."/>
            <person name="Fievet G."/>
            <person name="Helmstetter N."/>
            <person name="King M."/>
            <person name="Knapp S.J."/>
            <person name="Lai Z."/>
            <person name="Le Paslier M.C."/>
            <person name="Lippi Y."/>
            <person name="Lorenzon L."/>
            <person name="Mandel J.R."/>
            <person name="Marage G."/>
            <person name="Marchand G."/>
            <person name="Marquand E."/>
            <person name="Bret-Mestries E."/>
            <person name="Morien E."/>
            <person name="Nambeesan S."/>
            <person name="Nguyen T."/>
            <person name="Pegot-Espagnet P."/>
            <person name="Pouilly N."/>
            <person name="Raftis F."/>
            <person name="Sallet E."/>
            <person name="Schiex T."/>
            <person name="Thomas J."/>
            <person name="Vandecasteele C."/>
            <person name="Vares D."/>
            <person name="Vear F."/>
            <person name="Vautrin S."/>
            <person name="Crespi M."/>
            <person name="Mangin B."/>
            <person name="Burke J.M."/>
            <person name="Salse J."/>
            <person name="Munos S."/>
            <person name="Vincourt P."/>
            <person name="Rieseberg L.H."/>
            <person name="Langlade N.B."/>
        </authorList>
    </citation>
    <scope>NUCLEOTIDE SEQUENCE [LARGE SCALE GENOMIC DNA]</scope>
    <source>
        <strain evidence="3">cv. SF193</strain>
    </source>
</reference>
<dbReference type="InParanoid" id="A0A251SPK6"/>